<dbReference type="PANTHER" id="PTHR30146:SF109">
    <property type="entry name" value="HTH-TYPE TRANSCRIPTIONAL REGULATOR GALS"/>
    <property type="match status" value="1"/>
</dbReference>
<name>A0A3R8P3A3_9PSEU</name>
<dbReference type="InterPro" id="IPR000843">
    <property type="entry name" value="HTH_LacI"/>
</dbReference>
<organism evidence="7 8">
    <name type="scientific">Saccharopolyspora rhizosphaerae</name>
    <dbReference type="NCBI Taxonomy" id="2492662"/>
    <lineage>
        <taxon>Bacteria</taxon>
        <taxon>Bacillati</taxon>
        <taxon>Actinomycetota</taxon>
        <taxon>Actinomycetes</taxon>
        <taxon>Pseudonocardiales</taxon>
        <taxon>Pseudonocardiaceae</taxon>
        <taxon>Saccharopolyspora</taxon>
    </lineage>
</organism>
<sequence>MSRATTLEQVAERAGVSRQTVSNALNAPEKLRPETLERVRQVIDELGYRPDTRARGLRTRSSGLLGYCVAQRQDGSVNVFMDRFLRALTTEVERTGRHLLLFTAPEGEAGLSVYDDLLARSAVDGFVLSDTRPGDPRHAWLRDKGVPFASFGRVWSDEPQPGPWVDVDGASGTAQAVEHLVAQGHTSIGFLGLPEGNPVGDDRAAGWRRACAEHGIEAGERMLARSADEHRDRGEAAGRLLDSEPRPTALVAANDAIALGAYEALEARGVRPGLDVALTGFDDSPTAAVVRPGLTSLHQPIDRIAERVVRLLDRPEGEPGELLRPELIVRASSSSGNDDGGQS</sequence>
<evidence type="ECO:0000313" key="8">
    <source>
        <dbReference type="Proteomes" id="UP000274515"/>
    </source>
</evidence>
<dbReference type="Gene3D" id="1.10.260.40">
    <property type="entry name" value="lambda repressor-like DNA-binding domains"/>
    <property type="match status" value="1"/>
</dbReference>
<feature type="domain" description="HTH lacI-type" evidence="5">
    <location>
        <begin position="5"/>
        <end position="59"/>
    </location>
</feature>
<dbReference type="SUPFAM" id="SSF53822">
    <property type="entry name" value="Periplasmic binding protein-like I"/>
    <property type="match status" value="1"/>
</dbReference>
<proteinExistence type="predicted"/>
<dbReference type="GO" id="GO:0000976">
    <property type="term" value="F:transcription cis-regulatory region binding"/>
    <property type="evidence" value="ECO:0007669"/>
    <property type="project" value="TreeGrafter"/>
</dbReference>
<evidence type="ECO:0000313" key="7">
    <source>
        <dbReference type="EMBL" id="RRO18671.1"/>
    </source>
</evidence>
<dbReference type="PROSITE" id="PS50932">
    <property type="entry name" value="HTH_LACI_2"/>
    <property type="match status" value="1"/>
</dbReference>
<dbReference type="InterPro" id="IPR046335">
    <property type="entry name" value="LacI/GalR-like_sensor"/>
</dbReference>
<dbReference type="EMBL" id="RSAA01000006">
    <property type="protein sequence ID" value="RRO18671.1"/>
    <property type="molecule type" value="Genomic_DNA"/>
</dbReference>
<dbReference type="SUPFAM" id="SSF47413">
    <property type="entry name" value="lambda repressor-like DNA-binding domains"/>
    <property type="match status" value="1"/>
</dbReference>
<dbReference type="Pfam" id="PF00356">
    <property type="entry name" value="LacI"/>
    <property type="match status" value="1"/>
</dbReference>
<evidence type="ECO:0000256" key="3">
    <source>
        <dbReference type="ARBA" id="ARBA00023163"/>
    </source>
</evidence>
<feature type="compositionally biased region" description="Low complexity" evidence="4">
    <location>
        <begin position="325"/>
        <end position="337"/>
    </location>
</feature>
<dbReference type="InterPro" id="IPR010982">
    <property type="entry name" value="Lambda_DNA-bd_dom_sf"/>
</dbReference>
<evidence type="ECO:0000256" key="2">
    <source>
        <dbReference type="ARBA" id="ARBA00023125"/>
    </source>
</evidence>
<dbReference type="InterPro" id="IPR001387">
    <property type="entry name" value="Cro/C1-type_HTH"/>
</dbReference>
<dbReference type="SMART" id="SM00354">
    <property type="entry name" value="HTH_LACI"/>
    <property type="match status" value="1"/>
</dbReference>
<dbReference type="InterPro" id="IPR028082">
    <property type="entry name" value="Peripla_BP_I"/>
</dbReference>
<dbReference type="CDD" id="cd06292">
    <property type="entry name" value="PBP1_AglR_RafR-like"/>
    <property type="match status" value="1"/>
</dbReference>
<evidence type="ECO:0000256" key="4">
    <source>
        <dbReference type="SAM" id="MobiDB-lite"/>
    </source>
</evidence>
<dbReference type="OrthoDB" id="252678at2"/>
<evidence type="ECO:0000259" key="5">
    <source>
        <dbReference type="PROSITE" id="PS50932"/>
    </source>
</evidence>
<dbReference type="AlphaFoldDB" id="A0A3R8P3A3"/>
<protein>
    <submittedName>
        <fullName evidence="7">LacI family transcriptional regulator</fullName>
    </submittedName>
</protein>
<dbReference type="Proteomes" id="UP000274515">
    <property type="component" value="Unassembled WGS sequence"/>
</dbReference>
<dbReference type="GO" id="GO:0003700">
    <property type="term" value="F:DNA-binding transcription factor activity"/>
    <property type="evidence" value="ECO:0007669"/>
    <property type="project" value="TreeGrafter"/>
</dbReference>
<dbReference type="Gene3D" id="3.40.50.2300">
    <property type="match status" value="2"/>
</dbReference>
<evidence type="ECO:0000256" key="1">
    <source>
        <dbReference type="ARBA" id="ARBA00023015"/>
    </source>
</evidence>
<evidence type="ECO:0000259" key="6">
    <source>
        <dbReference type="PROSITE" id="PS50943"/>
    </source>
</evidence>
<dbReference type="RefSeq" id="WP_125089170.1">
    <property type="nucleotide sequence ID" value="NZ_RSAA01000006.1"/>
</dbReference>
<dbReference type="CDD" id="cd01392">
    <property type="entry name" value="HTH_LacI"/>
    <property type="match status" value="1"/>
</dbReference>
<accession>A0A3R8P3A3</accession>
<keyword evidence="3" id="KW-0804">Transcription</keyword>
<feature type="region of interest" description="Disordered" evidence="4">
    <location>
        <begin position="316"/>
        <end position="343"/>
    </location>
</feature>
<gene>
    <name evidence="7" type="ORF">EIL87_06035</name>
</gene>
<dbReference type="PROSITE" id="PS50943">
    <property type="entry name" value="HTH_CROC1"/>
    <property type="match status" value="1"/>
</dbReference>
<feature type="domain" description="HTH cro/C1-type" evidence="6">
    <location>
        <begin position="6"/>
        <end position="49"/>
    </location>
</feature>
<reference evidence="7 8" key="1">
    <citation type="submission" date="2018-11" db="EMBL/GenBank/DDBJ databases">
        <title>Saccharopolyspora rhizosphaerae sp. nov., an actinomycete isolated from rhizosphere soil in Thailand.</title>
        <authorList>
            <person name="Intra B."/>
            <person name="Euanorasetr J."/>
            <person name="Take A."/>
            <person name="Inahashi Y."/>
            <person name="Mori M."/>
            <person name="Panbangred W."/>
            <person name="Matsumoto A."/>
        </authorList>
    </citation>
    <scope>NUCLEOTIDE SEQUENCE [LARGE SCALE GENOMIC DNA]</scope>
    <source>
        <strain evidence="7 8">H219</strain>
    </source>
</reference>
<keyword evidence="2" id="KW-0238">DNA-binding</keyword>
<keyword evidence="1" id="KW-0805">Transcription regulation</keyword>
<dbReference type="PANTHER" id="PTHR30146">
    <property type="entry name" value="LACI-RELATED TRANSCRIPTIONAL REPRESSOR"/>
    <property type="match status" value="1"/>
</dbReference>
<keyword evidence="8" id="KW-1185">Reference proteome</keyword>
<dbReference type="Pfam" id="PF13377">
    <property type="entry name" value="Peripla_BP_3"/>
    <property type="match status" value="1"/>
</dbReference>
<comment type="caution">
    <text evidence="7">The sequence shown here is derived from an EMBL/GenBank/DDBJ whole genome shotgun (WGS) entry which is preliminary data.</text>
</comment>